<reference evidence="8" key="2">
    <citation type="submission" date="2021-09" db="EMBL/GenBank/DDBJ databases">
        <authorList>
            <person name="Gilroy R."/>
        </authorList>
    </citation>
    <scope>NUCLEOTIDE SEQUENCE</scope>
    <source>
        <strain evidence="8">ChiSjej5B23-16112</strain>
    </source>
</reference>
<proteinExistence type="inferred from homology"/>
<keyword evidence="6 7" id="KW-0472">Membrane</keyword>
<keyword evidence="3" id="KW-0813">Transport</keyword>
<evidence type="ECO:0000256" key="4">
    <source>
        <dbReference type="ARBA" id="ARBA00022692"/>
    </source>
</evidence>
<feature type="transmembrane region" description="Helical" evidence="7">
    <location>
        <begin position="309"/>
        <end position="328"/>
    </location>
</feature>
<feature type="transmembrane region" description="Helical" evidence="7">
    <location>
        <begin position="79"/>
        <end position="99"/>
    </location>
</feature>
<dbReference type="InterPro" id="IPR051788">
    <property type="entry name" value="MFS_Transporter"/>
</dbReference>
<reference evidence="8" key="1">
    <citation type="journal article" date="2021" name="PeerJ">
        <title>Extensive microbial diversity within the chicken gut microbiome revealed by metagenomics and culture.</title>
        <authorList>
            <person name="Gilroy R."/>
            <person name="Ravi A."/>
            <person name="Getino M."/>
            <person name="Pursley I."/>
            <person name="Horton D.L."/>
            <person name="Alikhan N.F."/>
            <person name="Baker D."/>
            <person name="Gharbi K."/>
            <person name="Hall N."/>
            <person name="Watson M."/>
            <person name="Adriaenssens E.M."/>
            <person name="Foster-Nyarko E."/>
            <person name="Jarju S."/>
            <person name="Secka A."/>
            <person name="Antonio M."/>
            <person name="Oren A."/>
            <person name="Chaudhuri R.R."/>
            <person name="La Ragione R."/>
            <person name="Hildebrand F."/>
            <person name="Pallen M.J."/>
        </authorList>
    </citation>
    <scope>NUCLEOTIDE SEQUENCE</scope>
    <source>
        <strain evidence="8">ChiSjej5B23-16112</strain>
    </source>
</reference>
<accession>A0A921HYH7</accession>
<comment type="subcellular location">
    <subcellularLocation>
        <location evidence="1">Cell membrane</location>
        <topology evidence="1">Multi-pass membrane protein</topology>
    </subcellularLocation>
</comment>
<keyword evidence="5 7" id="KW-1133">Transmembrane helix</keyword>
<feature type="transmembrane region" description="Helical" evidence="7">
    <location>
        <begin position="175"/>
        <end position="196"/>
    </location>
</feature>
<evidence type="ECO:0000256" key="7">
    <source>
        <dbReference type="SAM" id="Phobius"/>
    </source>
</evidence>
<dbReference type="AlphaFoldDB" id="A0A921HYH7"/>
<feature type="transmembrane region" description="Helical" evidence="7">
    <location>
        <begin position="340"/>
        <end position="364"/>
    </location>
</feature>
<evidence type="ECO:0000313" key="9">
    <source>
        <dbReference type="Proteomes" id="UP000769156"/>
    </source>
</evidence>
<evidence type="ECO:0000313" key="8">
    <source>
        <dbReference type="EMBL" id="HJF93454.1"/>
    </source>
</evidence>
<dbReference type="GO" id="GO:0005886">
    <property type="term" value="C:plasma membrane"/>
    <property type="evidence" value="ECO:0007669"/>
    <property type="project" value="UniProtKB-SubCell"/>
</dbReference>
<dbReference type="PANTHER" id="PTHR23514">
    <property type="entry name" value="BYPASS OF STOP CODON PROTEIN 6"/>
    <property type="match status" value="1"/>
</dbReference>
<sequence>MTRLWKREWNYEHTIKACFTGYIVQAIVNNFASLLFLTFQSAYGISLSKITLLVAFNFCVQLCVDLLGAGFIDRIGYRASMVLAHVFSAAGLFSLAILPEVLPDAFAGLLLSVMIYAVGGGLLEVLVSSVVESCPTENKETAMSLLHSFYCWGSAGVVLFSSLFFAFFGVEKWRILAVLWALVPVVNGLVFTRVPIYSLLEEGDRGMSLPELFRIRAFWIIMLLMVCAGASEHAVAQWASTFAESALETPKTIGDLAGPMFFALLMGTSRAFYGKYGAGIHLGRFIKASTVMCIFSFLLISLSPWPAGSLLGCGLCGLGVGILWPGSFSMAARIMPRGGTLLFAMLALAGDLGCSAGPGFVGMVSSAAGGNLHTGILAAVLFPAVMLAGCCLLLRVTRRTDI</sequence>
<gene>
    <name evidence="8" type="ORF">K8V82_01515</name>
</gene>
<evidence type="ECO:0000256" key="1">
    <source>
        <dbReference type="ARBA" id="ARBA00004651"/>
    </source>
</evidence>
<feature type="transmembrane region" description="Helical" evidence="7">
    <location>
        <begin position="50"/>
        <end position="72"/>
    </location>
</feature>
<dbReference type="EMBL" id="DYVY01000029">
    <property type="protein sequence ID" value="HJF93454.1"/>
    <property type="molecule type" value="Genomic_DNA"/>
</dbReference>
<dbReference type="Pfam" id="PF07690">
    <property type="entry name" value="MFS_1"/>
    <property type="match status" value="1"/>
</dbReference>
<dbReference type="Proteomes" id="UP000769156">
    <property type="component" value="Unassembled WGS sequence"/>
</dbReference>
<evidence type="ECO:0000256" key="3">
    <source>
        <dbReference type="ARBA" id="ARBA00022448"/>
    </source>
</evidence>
<name>A0A921HYH7_9FIRM</name>
<feature type="transmembrane region" description="Helical" evidence="7">
    <location>
        <begin position="149"/>
        <end position="169"/>
    </location>
</feature>
<dbReference type="PANTHER" id="PTHR23514:SF3">
    <property type="entry name" value="BYPASS OF STOP CODON PROTEIN 6"/>
    <property type="match status" value="1"/>
</dbReference>
<dbReference type="SUPFAM" id="SSF103473">
    <property type="entry name" value="MFS general substrate transporter"/>
    <property type="match status" value="1"/>
</dbReference>
<feature type="transmembrane region" description="Helical" evidence="7">
    <location>
        <begin position="105"/>
        <end position="128"/>
    </location>
</feature>
<protein>
    <submittedName>
        <fullName evidence="8">MFS transporter</fullName>
    </submittedName>
</protein>
<feature type="transmembrane region" description="Helical" evidence="7">
    <location>
        <begin position="256"/>
        <end position="273"/>
    </location>
</feature>
<evidence type="ECO:0000256" key="2">
    <source>
        <dbReference type="ARBA" id="ARBA00008335"/>
    </source>
</evidence>
<keyword evidence="4 7" id="KW-0812">Transmembrane</keyword>
<evidence type="ECO:0000256" key="5">
    <source>
        <dbReference type="ARBA" id="ARBA00022989"/>
    </source>
</evidence>
<comment type="similarity">
    <text evidence="2">Belongs to the major facilitator superfamily.</text>
</comment>
<organism evidence="8 9">
    <name type="scientific">Lachnoclostridium phocaeense</name>
    <dbReference type="NCBI Taxonomy" id="1871021"/>
    <lineage>
        <taxon>Bacteria</taxon>
        <taxon>Bacillati</taxon>
        <taxon>Bacillota</taxon>
        <taxon>Clostridia</taxon>
        <taxon>Lachnospirales</taxon>
        <taxon>Lachnospiraceae</taxon>
    </lineage>
</organism>
<dbReference type="InterPro" id="IPR011701">
    <property type="entry name" value="MFS"/>
</dbReference>
<feature type="transmembrane region" description="Helical" evidence="7">
    <location>
        <begin position="21"/>
        <end position="44"/>
    </location>
</feature>
<feature type="transmembrane region" description="Helical" evidence="7">
    <location>
        <begin position="285"/>
        <end position="303"/>
    </location>
</feature>
<dbReference type="GO" id="GO:0022857">
    <property type="term" value="F:transmembrane transporter activity"/>
    <property type="evidence" value="ECO:0007669"/>
    <property type="project" value="InterPro"/>
</dbReference>
<dbReference type="InterPro" id="IPR036259">
    <property type="entry name" value="MFS_trans_sf"/>
</dbReference>
<feature type="transmembrane region" description="Helical" evidence="7">
    <location>
        <begin position="376"/>
        <end position="396"/>
    </location>
</feature>
<comment type="caution">
    <text evidence="8">The sequence shown here is derived from an EMBL/GenBank/DDBJ whole genome shotgun (WGS) entry which is preliminary data.</text>
</comment>
<feature type="transmembrane region" description="Helical" evidence="7">
    <location>
        <begin position="217"/>
        <end position="236"/>
    </location>
</feature>
<dbReference type="Gene3D" id="1.20.1250.20">
    <property type="entry name" value="MFS general substrate transporter like domains"/>
    <property type="match status" value="2"/>
</dbReference>
<evidence type="ECO:0000256" key="6">
    <source>
        <dbReference type="ARBA" id="ARBA00023136"/>
    </source>
</evidence>